<proteinExistence type="predicted"/>
<name>A0AAV0ACF1_PHORO</name>
<reference evidence="2" key="1">
    <citation type="submission" date="2022-06" db="EMBL/GenBank/DDBJ databases">
        <authorList>
            <person name="Andreotti S."/>
            <person name="Wyler E."/>
        </authorList>
    </citation>
    <scope>NUCLEOTIDE SEQUENCE</scope>
</reference>
<gene>
    <name evidence="2" type="primary">Fam71e1</name>
    <name evidence="2" type="ORF">PHOROB_LOCUS17443</name>
</gene>
<keyword evidence="3" id="KW-1185">Reference proteome</keyword>
<comment type="caution">
    <text evidence="2">The sequence shown here is derived from an EMBL/GenBank/DDBJ whole genome shotgun (WGS) entry which is preliminary data.</text>
</comment>
<protein>
    <submittedName>
        <fullName evidence="2">Fam71e1 protein</fullName>
    </submittedName>
</protein>
<feature type="region of interest" description="Disordered" evidence="1">
    <location>
        <begin position="1"/>
        <end position="23"/>
    </location>
</feature>
<dbReference type="Proteomes" id="UP001152836">
    <property type="component" value="Unassembled WGS sequence"/>
</dbReference>
<evidence type="ECO:0000313" key="2">
    <source>
        <dbReference type="EMBL" id="CAH7455166.1"/>
    </source>
</evidence>
<dbReference type="PANTHER" id="PTHR22574:SF5">
    <property type="entry name" value="GOLGI-ASSOCIATED RAB2 INTERACTOR PROTEIN 5A"/>
    <property type="match status" value="1"/>
</dbReference>
<organism evidence="2 3">
    <name type="scientific">Phodopus roborovskii</name>
    <name type="common">Roborovski's desert hamster</name>
    <name type="synonym">Cricetulus roborovskii</name>
    <dbReference type="NCBI Taxonomy" id="109678"/>
    <lineage>
        <taxon>Eukaryota</taxon>
        <taxon>Metazoa</taxon>
        <taxon>Chordata</taxon>
        <taxon>Craniata</taxon>
        <taxon>Vertebrata</taxon>
        <taxon>Euteleostomi</taxon>
        <taxon>Mammalia</taxon>
        <taxon>Eutheria</taxon>
        <taxon>Euarchontoglires</taxon>
        <taxon>Glires</taxon>
        <taxon>Rodentia</taxon>
        <taxon>Myomorpha</taxon>
        <taxon>Muroidea</taxon>
        <taxon>Cricetidae</taxon>
        <taxon>Cricetinae</taxon>
        <taxon>Phodopus</taxon>
    </lineage>
</organism>
<dbReference type="PANTHER" id="PTHR22574">
    <property type="match status" value="1"/>
</dbReference>
<accession>A0AAV0ACF1</accession>
<evidence type="ECO:0000256" key="1">
    <source>
        <dbReference type="SAM" id="MobiDB-lite"/>
    </source>
</evidence>
<evidence type="ECO:0000313" key="3">
    <source>
        <dbReference type="Proteomes" id="UP001152836"/>
    </source>
</evidence>
<sequence>MKGGRDLKPGPGGAGEAGSDGMADRPLVPAYAPCRPGRLQRHLLSGEFDQLRDFPIFESNFVQVWSPGPPPLLCELWPAPMIHRPVEAPEPSHLKSPTLRLVCGFSNLCLHTHMLLSLSFLNTCPTAVFLRGTVDDTQGLAPVRQQLYHLAPFPQPRTRHHSSP</sequence>
<dbReference type="EMBL" id="CALSGD010001635">
    <property type="protein sequence ID" value="CAH7455166.1"/>
    <property type="molecule type" value="Genomic_DNA"/>
</dbReference>
<dbReference type="GO" id="GO:0005634">
    <property type="term" value="C:nucleus"/>
    <property type="evidence" value="ECO:0007669"/>
    <property type="project" value="TreeGrafter"/>
</dbReference>
<dbReference type="AlphaFoldDB" id="A0AAV0ACF1"/>